<proteinExistence type="predicted"/>
<gene>
    <name evidence="2" type="ORF">PIB30_043863</name>
</gene>
<feature type="region of interest" description="Disordered" evidence="1">
    <location>
        <begin position="24"/>
        <end position="58"/>
    </location>
</feature>
<reference evidence="2 3" key="1">
    <citation type="journal article" date="2023" name="Plants (Basel)">
        <title>Bridging the Gap: Combining Genomics and Transcriptomics Approaches to Understand Stylosanthes scabra, an Orphan Legume from the Brazilian Caatinga.</title>
        <authorList>
            <person name="Ferreira-Neto J.R.C."/>
            <person name="da Silva M.D."/>
            <person name="Binneck E."/>
            <person name="de Melo N.F."/>
            <person name="da Silva R.H."/>
            <person name="de Melo A.L.T.M."/>
            <person name="Pandolfi V."/>
            <person name="Bustamante F.O."/>
            <person name="Brasileiro-Vidal A.C."/>
            <person name="Benko-Iseppon A.M."/>
        </authorList>
    </citation>
    <scope>NUCLEOTIDE SEQUENCE [LARGE SCALE GENOMIC DNA]</scope>
    <source>
        <tissue evidence="2">Leaves</tissue>
    </source>
</reference>
<keyword evidence="3" id="KW-1185">Reference proteome</keyword>
<sequence length="102" mass="11475">MCCADDDFFMQLDRLMDASTDEVNDVCGGAEENPSEGSEWSEEGNGNGEGQETAKPVVEEDCTEFEDVIGMKTSDFMRKRFRSEDVAYEFYKRFGKSHGFGV</sequence>
<evidence type="ECO:0000313" key="2">
    <source>
        <dbReference type="EMBL" id="MED6110528.1"/>
    </source>
</evidence>
<name>A0ABU6QF90_9FABA</name>
<protein>
    <submittedName>
        <fullName evidence="2">Uncharacterized protein</fullName>
    </submittedName>
</protein>
<organism evidence="2 3">
    <name type="scientific">Stylosanthes scabra</name>
    <dbReference type="NCBI Taxonomy" id="79078"/>
    <lineage>
        <taxon>Eukaryota</taxon>
        <taxon>Viridiplantae</taxon>
        <taxon>Streptophyta</taxon>
        <taxon>Embryophyta</taxon>
        <taxon>Tracheophyta</taxon>
        <taxon>Spermatophyta</taxon>
        <taxon>Magnoliopsida</taxon>
        <taxon>eudicotyledons</taxon>
        <taxon>Gunneridae</taxon>
        <taxon>Pentapetalae</taxon>
        <taxon>rosids</taxon>
        <taxon>fabids</taxon>
        <taxon>Fabales</taxon>
        <taxon>Fabaceae</taxon>
        <taxon>Papilionoideae</taxon>
        <taxon>50 kb inversion clade</taxon>
        <taxon>dalbergioids sensu lato</taxon>
        <taxon>Dalbergieae</taxon>
        <taxon>Pterocarpus clade</taxon>
        <taxon>Stylosanthes</taxon>
    </lineage>
</organism>
<evidence type="ECO:0000313" key="3">
    <source>
        <dbReference type="Proteomes" id="UP001341840"/>
    </source>
</evidence>
<comment type="caution">
    <text evidence="2">The sequence shown here is derived from an EMBL/GenBank/DDBJ whole genome shotgun (WGS) entry which is preliminary data.</text>
</comment>
<dbReference type="EMBL" id="JASCZI010000258">
    <property type="protein sequence ID" value="MED6110528.1"/>
    <property type="molecule type" value="Genomic_DNA"/>
</dbReference>
<accession>A0ABU6QF90</accession>
<dbReference type="Proteomes" id="UP001341840">
    <property type="component" value="Unassembled WGS sequence"/>
</dbReference>
<evidence type="ECO:0000256" key="1">
    <source>
        <dbReference type="SAM" id="MobiDB-lite"/>
    </source>
</evidence>